<reference evidence="1" key="1">
    <citation type="submission" date="2022-10" db="EMBL/GenBank/DDBJ databases">
        <title>Genome Sequence of Xylaria curta.</title>
        <authorList>
            <person name="Buettner E."/>
        </authorList>
    </citation>
    <scope>NUCLEOTIDE SEQUENCE</scope>
    <source>
        <strain evidence="1">Babe10</strain>
    </source>
</reference>
<comment type="caution">
    <text evidence="1">The sequence shown here is derived from an EMBL/GenBank/DDBJ whole genome shotgun (WGS) entry which is preliminary data.</text>
</comment>
<proteinExistence type="predicted"/>
<evidence type="ECO:0000313" key="1">
    <source>
        <dbReference type="EMBL" id="KAJ2977040.1"/>
    </source>
</evidence>
<sequence length="240" mass="25809">MGVNSPAATVALGALVLGAWCLGVRRLRGILFVRLQRRGGGPWGVDIRGDEIHQGGGKGANNDQPSAHCEEKGRGKGKEGKGKKSRNKDKERWGGFIEKVVFAIKDGGMAAAFARAFGEDILPLPPSLSGDGEHGSLSSTAGDEDEDPVQAARIHELRERIAQLEIQTEQARSPHLKVGLEAVLARLRKQLLTDGDHGNDNESSSDSGSEYAGRPYDGDEDERDEELEIPIETSHGDEQL</sequence>
<dbReference type="EMBL" id="JAPDGR010002217">
    <property type="protein sequence ID" value="KAJ2977040.1"/>
    <property type="molecule type" value="Genomic_DNA"/>
</dbReference>
<gene>
    <name evidence="1" type="ORF">NUW58_g7928</name>
</gene>
<name>A0ACC1NCL8_9PEZI</name>
<evidence type="ECO:0000313" key="2">
    <source>
        <dbReference type="Proteomes" id="UP001143856"/>
    </source>
</evidence>
<protein>
    <submittedName>
        <fullName evidence="1">Uncharacterized protein</fullName>
    </submittedName>
</protein>
<dbReference type="Proteomes" id="UP001143856">
    <property type="component" value="Unassembled WGS sequence"/>
</dbReference>
<keyword evidence="2" id="KW-1185">Reference proteome</keyword>
<accession>A0ACC1NCL8</accession>
<organism evidence="1 2">
    <name type="scientific">Xylaria curta</name>
    <dbReference type="NCBI Taxonomy" id="42375"/>
    <lineage>
        <taxon>Eukaryota</taxon>
        <taxon>Fungi</taxon>
        <taxon>Dikarya</taxon>
        <taxon>Ascomycota</taxon>
        <taxon>Pezizomycotina</taxon>
        <taxon>Sordariomycetes</taxon>
        <taxon>Xylariomycetidae</taxon>
        <taxon>Xylariales</taxon>
        <taxon>Xylariaceae</taxon>
        <taxon>Xylaria</taxon>
    </lineage>
</organism>